<evidence type="ECO:0008006" key="4">
    <source>
        <dbReference type="Google" id="ProtNLM"/>
    </source>
</evidence>
<proteinExistence type="predicted"/>
<accession>A0AAD6WZZ2</accession>
<dbReference type="EMBL" id="JARJCM010000127">
    <property type="protein sequence ID" value="KAJ7027234.1"/>
    <property type="molecule type" value="Genomic_DNA"/>
</dbReference>
<dbReference type="Proteomes" id="UP001218188">
    <property type="component" value="Unassembled WGS sequence"/>
</dbReference>
<feature type="region of interest" description="Disordered" evidence="1">
    <location>
        <begin position="193"/>
        <end position="335"/>
    </location>
</feature>
<protein>
    <recommendedName>
        <fullName evidence="4">BED-type domain-containing protein</fullName>
    </recommendedName>
</protein>
<evidence type="ECO:0000313" key="3">
    <source>
        <dbReference type="Proteomes" id="UP001218188"/>
    </source>
</evidence>
<dbReference type="AlphaFoldDB" id="A0AAD6WZZ2"/>
<feature type="compositionally biased region" description="Basic and acidic residues" evidence="1">
    <location>
        <begin position="258"/>
        <end position="270"/>
    </location>
</feature>
<evidence type="ECO:0000313" key="2">
    <source>
        <dbReference type="EMBL" id="KAJ7027234.1"/>
    </source>
</evidence>
<organism evidence="2 3">
    <name type="scientific">Mycena alexandri</name>
    <dbReference type="NCBI Taxonomy" id="1745969"/>
    <lineage>
        <taxon>Eukaryota</taxon>
        <taxon>Fungi</taxon>
        <taxon>Dikarya</taxon>
        <taxon>Basidiomycota</taxon>
        <taxon>Agaricomycotina</taxon>
        <taxon>Agaricomycetes</taxon>
        <taxon>Agaricomycetidae</taxon>
        <taxon>Agaricales</taxon>
        <taxon>Marasmiineae</taxon>
        <taxon>Mycenaceae</taxon>
        <taxon>Mycena</taxon>
    </lineage>
</organism>
<keyword evidence="3" id="KW-1185">Reference proteome</keyword>
<feature type="compositionally biased region" description="Pro residues" evidence="1">
    <location>
        <begin position="226"/>
        <end position="236"/>
    </location>
</feature>
<feature type="compositionally biased region" description="Low complexity" evidence="1">
    <location>
        <begin position="281"/>
        <end position="293"/>
    </location>
</feature>
<feature type="compositionally biased region" description="Polar residues" evidence="1">
    <location>
        <begin position="420"/>
        <end position="431"/>
    </location>
</feature>
<comment type="caution">
    <text evidence="2">The sequence shown here is derived from an EMBL/GenBank/DDBJ whole genome shotgun (WGS) entry which is preliminary data.</text>
</comment>
<gene>
    <name evidence="2" type="ORF">C8F04DRAFT_1399602</name>
</gene>
<feature type="region of interest" description="Disordered" evidence="1">
    <location>
        <begin position="410"/>
        <end position="432"/>
    </location>
</feature>
<evidence type="ECO:0000256" key="1">
    <source>
        <dbReference type="SAM" id="MobiDB-lite"/>
    </source>
</evidence>
<reference evidence="2" key="1">
    <citation type="submission" date="2023-03" db="EMBL/GenBank/DDBJ databases">
        <title>Massive genome expansion in bonnet fungi (Mycena s.s.) driven by repeated elements and novel gene families across ecological guilds.</title>
        <authorList>
            <consortium name="Lawrence Berkeley National Laboratory"/>
            <person name="Harder C.B."/>
            <person name="Miyauchi S."/>
            <person name="Viragh M."/>
            <person name="Kuo A."/>
            <person name="Thoen E."/>
            <person name="Andreopoulos B."/>
            <person name="Lu D."/>
            <person name="Skrede I."/>
            <person name="Drula E."/>
            <person name="Henrissat B."/>
            <person name="Morin E."/>
            <person name="Kohler A."/>
            <person name="Barry K."/>
            <person name="LaButti K."/>
            <person name="Morin E."/>
            <person name="Salamov A."/>
            <person name="Lipzen A."/>
            <person name="Mereny Z."/>
            <person name="Hegedus B."/>
            <person name="Baldrian P."/>
            <person name="Stursova M."/>
            <person name="Weitz H."/>
            <person name="Taylor A."/>
            <person name="Grigoriev I.V."/>
            <person name="Nagy L.G."/>
            <person name="Martin F."/>
            <person name="Kauserud H."/>
        </authorList>
    </citation>
    <scope>NUCLEOTIDE SEQUENCE</scope>
    <source>
        <strain evidence="2">CBHHK200</strain>
    </source>
</reference>
<name>A0AAD6WZZ2_9AGAR</name>
<feature type="compositionally biased region" description="Basic residues" evidence="1">
    <location>
        <begin position="297"/>
        <end position="306"/>
    </location>
</feature>
<sequence>MLFIRALPSPSTASWPLRCLLGTPPPSWHIRLCLRATSHRLRYLVRPTLAVLWRALPHRLSAHSLALLWPNTDPRELQFLIPFCKPVDFAVPTPPPPRPPPAQLCASSTFYPAPPHPPRRPCVLQSHLCFPIRRRAPSMRTHPLLRLAICRLSNPALLRRHTRPLSTPRNLKLDSFVDCRSCIRLAAFLAGHGRRTPTPAAPKRRRRQPDPPAEPTTVPGGADNPPAIPHDPPVIPIPAGLDGTPPRARDLFDDDEPDAQRPRANVHFDADDNQDNGEDFPSPVSSSRSTSPTHQPASRRRRHRGSPRAGPHASPLPPLPAPRTKTSGRSGSARDVWTFFEPKEPKGGEKRECLFCKQQHAVDLHVESKKFASSTSSGVLRKHLYKNHLDAWVEGCDKLKIPINAKEASKHVDAYRSRKGQNTGASSNSELGQKRTEFSQEAFVDALVEFIVGDDQSINVVENQQLRAIFLMLRAELKDSDIPHRTKIRKRIIEV</sequence>